<organism evidence="1 2">
    <name type="scientific">Streptantibioticus ferralitis</name>
    <dbReference type="NCBI Taxonomy" id="236510"/>
    <lineage>
        <taxon>Bacteria</taxon>
        <taxon>Bacillati</taxon>
        <taxon>Actinomycetota</taxon>
        <taxon>Actinomycetes</taxon>
        <taxon>Kitasatosporales</taxon>
        <taxon>Streptomycetaceae</taxon>
        <taxon>Streptantibioticus</taxon>
    </lineage>
</organism>
<comment type="caution">
    <text evidence="1">The sequence shown here is derived from an EMBL/GenBank/DDBJ whole genome shotgun (WGS) entry which is preliminary data.</text>
</comment>
<dbReference type="EMBL" id="JARHTQ010000025">
    <property type="protein sequence ID" value="MDF2259768.1"/>
    <property type="molecule type" value="Genomic_DNA"/>
</dbReference>
<reference evidence="1 2" key="1">
    <citation type="submission" date="2023-03" db="EMBL/GenBank/DDBJ databases">
        <title>Draft genome sequence of type strain Streptomyces ferralitis JCM 14344.</title>
        <authorList>
            <person name="Klaysubun C."/>
            <person name="Duangmal K."/>
        </authorList>
    </citation>
    <scope>NUCLEOTIDE SEQUENCE [LARGE SCALE GENOMIC DNA]</scope>
    <source>
        <strain evidence="1 2">JCM 14344</strain>
    </source>
</reference>
<keyword evidence="2" id="KW-1185">Reference proteome</keyword>
<dbReference type="Proteomes" id="UP001220022">
    <property type="component" value="Unassembled WGS sequence"/>
</dbReference>
<dbReference type="RefSeq" id="WP_275819703.1">
    <property type="nucleotide sequence ID" value="NZ_BAAANM010000028.1"/>
</dbReference>
<proteinExistence type="predicted"/>
<protein>
    <submittedName>
        <fullName evidence="1">Uncharacterized protein</fullName>
    </submittedName>
</protein>
<evidence type="ECO:0000313" key="1">
    <source>
        <dbReference type="EMBL" id="MDF2259768.1"/>
    </source>
</evidence>
<evidence type="ECO:0000313" key="2">
    <source>
        <dbReference type="Proteomes" id="UP001220022"/>
    </source>
</evidence>
<sequence length="222" mass="24870">MRVPDIRIGETYQVKVPQRLPPALRRPPQTEREFIAYMRLPRHCGHRFELTVTDLDAENATVDGYETATTNRTTVPLTPEQAEALGLPTGSAYEIDGFVTDTDGNEATFTVTVAYTSLPAIWLRPLAEPVPIAPSSARFYRARIRKKATGLSADDVDRAADEAQEHERELAGQALDSYQAEEWLRTAEVEHHEWRRISSLMTETGMVTYDPSKDPQGAETDP</sequence>
<gene>
    <name evidence="1" type="ORF">P2L57_29810</name>
</gene>
<accession>A0ABT5Z7R3</accession>
<name>A0ABT5Z7R3_9ACTN</name>